<dbReference type="OrthoDB" id="3599317at2759"/>
<feature type="region of interest" description="Disordered" evidence="1">
    <location>
        <begin position="247"/>
        <end position="266"/>
    </location>
</feature>
<evidence type="ECO:0000313" key="2">
    <source>
        <dbReference type="EMBL" id="POS82313.1"/>
    </source>
</evidence>
<evidence type="ECO:0008006" key="4">
    <source>
        <dbReference type="Google" id="ProtNLM"/>
    </source>
</evidence>
<dbReference type="Pfam" id="PF14223">
    <property type="entry name" value="Retrotran_gag_2"/>
    <property type="match status" value="1"/>
</dbReference>
<sequence>MNSDQTNFQKLRGSENYTIWAIRMEAVLTKENSNIIIDTDEVSPETNSAALSSIQLCLEDGPLLQVKNIRRAHLMWISLQNLYCPTDFSSEFILCRDFFDTKLSKFKSMEEYLNRIKQLSDELKSKDIELPRQVIFAWVLNNLSSSYRPLISSITQSLRNNIDAFTIESLFSNLLDESERFEFKNQNEKVMLSAFQDNKNKFKAYKDKKPYKITKGKFCKNCKKSSNNTTECYHLFPERAPIYWKQAGQSSKNTQQESRQDLNPDNNNVDILYTMMDHKALDFDMTINNAEVYKTTNNT</sequence>
<gene>
    <name evidence="2" type="ORF">EPUL_006480</name>
</gene>
<protein>
    <recommendedName>
        <fullName evidence="4">DUF4219 domain-containing protein</fullName>
    </recommendedName>
</protein>
<evidence type="ECO:0000313" key="3">
    <source>
        <dbReference type="Proteomes" id="UP000237438"/>
    </source>
</evidence>
<dbReference type="PANTHER" id="PTHR47481:SF31">
    <property type="entry name" value="OS01G0873500 PROTEIN"/>
    <property type="match status" value="1"/>
</dbReference>
<accession>A0A2S4PJW9</accession>
<dbReference type="Proteomes" id="UP000237438">
    <property type="component" value="Unassembled WGS sequence"/>
</dbReference>
<dbReference type="STRING" id="225359.A0A2S4PJW9"/>
<dbReference type="AlphaFoldDB" id="A0A2S4PJW9"/>
<organism evidence="2 3">
    <name type="scientific">Erysiphe pulchra</name>
    <dbReference type="NCBI Taxonomy" id="225359"/>
    <lineage>
        <taxon>Eukaryota</taxon>
        <taxon>Fungi</taxon>
        <taxon>Dikarya</taxon>
        <taxon>Ascomycota</taxon>
        <taxon>Pezizomycotina</taxon>
        <taxon>Leotiomycetes</taxon>
        <taxon>Erysiphales</taxon>
        <taxon>Erysiphaceae</taxon>
        <taxon>Erysiphe</taxon>
    </lineage>
</organism>
<name>A0A2S4PJW9_9PEZI</name>
<comment type="caution">
    <text evidence="2">The sequence shown here is derived from an EMBL/GenBank/DDBJ whole genome shotgun (WGS) entry which is preliminary data.</text>
</comment>
<reference evidence="2 3" key="1">
    <citation type="submission" date="2017-10" db="EMBL/GenBank/DDBJ databases">
        <title>Development of genomic resources for the powdery mildew, Erysiphe pulchra.</title>
        <authorList>
            <person name="Wadl P.A."/>
            <person name="Mack B.M."/>
            <person name="Moore G."/>
            <person name="Beltz S.B."/>
        </authorList>
    </citation>
    <scope>NUCLEOTIDE SEQUENCE [LARGE SCALE GENOMIC DNA]</scope>
    <source>
        <strain evidence="2">Cflorida</strain>
    </source>
</reference>
<dbReference type="PANTHER" id="PTHR47481">
    <property type="match status" value="1"/>
</dbReference>
<dbReference type="EMBL" id="PEDP01003178">
    <property type="protein sequence ID" value="POS82313.1"/>
    <property type="molecule type" value="Genomic_DNA"/>
</dbReference>
<proteinExistence type="predicted"/>
<evidence type="ECO:0000256" key="1">
    <source>
        <dbReference type="SAM" id="MobiDB-lite"/>
    </source>
</evidence>
<keyword evidence="3" id="KW-1185">Reference proteome</keyword>